<dbReference type="Pfam" id="PF25954">
    <property type="entry name" value="Beta-barrel_RND_2"/>
    <property type="match status" value="1"/>
</dbReference>
<dbReference type="FunFam" id="2.40.30.170:FF:000010">
    <property type="entry name" value="Efflux RND transporter periplasmic adaptor subunit"/>
    <property type="match status" value="1"/>
</dbReference>
<dbReference type="PANTHER" id="PTHR30469:SF15">
    <property type="entry name" value="HLYD FAMILY OF SECRETION PROTEINS"/>
    <property type="match status" value="1"/>
</dbReference>
<dbReference type="InterPro" id="IPR006143">
    <property type="entry name" value="RND_pump_MFP"/>
</dbReference>
<dbReference type="Gene3D" id="1.10.287.470">
    <property type="entry name" value="Helix hairpin bin"/>
    <property type="match status" value="2"/>
</dbReference>
<dbReference type="EMBL" id="NBYN01000054">
    <property type="protein sequence ID" value="OSO89598.1"/>
    <property type="molecule type" value="Genomic_DNA"/>
</dbReference>
<dbReference type="InterPro" id="IPR058792">
    <property type="entry name" value="Beta-barrel_RND_2"/>
</dbReference>
<accession>A0A1X4G511</accession>
<dbReference type="AlphaFoldDB" id="A0A1X4G511"/>
<reference evidence="6" key="1">
    <citation type="submission" date="2017-04" db="EMBL/GenBank/DDBJ databases">
        <authorList>
            <person name="Abreu V.A."/>
            <person name="Popin R.V."/>
            <person name="Rigonato J."/>
            <person name="Andreote A.P."/>
            <person name="Schaker P.C."/>
            <person name="Hoff-Risseti C."/>
            <person name="Alvarenga D.O."/>
            <person name="Varani A.M."/>
            <person name="Fiore M.F."/>
        </authorList>
    </citation>
    <scope>NUCLEOTIDE SEQUENCE [LARGE SCALE GENOMIC DNA]</scope>
    <source>
        <strain evidence="6">CENA303</strain>
    </source>
</reference>
<gene>
    <name evidence="5" type="ORF">B7O87_10530</name>
</gene>
<dbReference type="GO" id="GO:1990281">
    <property type="term" value="C:efflux pump complex"/>
    <property type="evidence" value="ECO:0007669"/>
    <property type="project" value="TreeGrafter"/>
</dbReference>
<comment type="caution">
    <text evidence="5">The sequence shown here is derived from an EMBL/GenBank/DDBJ whole genome shotgun (WGS) entry which is preliminary data.</text>
</comment>
<evidence type="ECO:0000256" key="1">
    <source>
        <dbReference type="ARBA" id="ARBA00009477"/>
    </source>
</evidence>
<dbReference type="GO" id="GO:0015562">
    <property type="term" value="F:efflux transmembrane transporter activity"/>
    <property type="evidence" value="ECO:0007669"/>
    <property type="project" value="TreeGrafter"/>
</dbReference>
<evidence type="ECO:0000313" key="5">
    <source>
        <dbReference type="EMBL" id="OSO89598.1"/>
    </source>
</evidence>
<sequence>MVLVANESRITVKALSIIGAGSWVSQISHNKDKILLVSVLFMGLLATGCVSTVKESAEAQSQSSPGKKSAKPISVDVAIARTGSLNEELIYTGSTVPRKIISVRSQVEGRLIGLDLEIGDKVSKGQRVGRLDDILLKTGLEQQEAELANRESEVERVRAQVKNIEAEVEKVRLELMQAKSDSDRQQKLLQEGAISQQAAQQALTRVRTYQQILKATIEKQRTEKKAVAAAQNRVLAQRAVVKAARERLSYSDLISPITGVVTEKITEPGNLLQTGNEVIKIADLSQIKVVVKVSELELGKVEIGKSVGVNLDAFPDEKIMGRIERISPVADSTARVVPVEIVIPNSQGKIRSGMLARVNFSRQESSRVVIFKTAINNQEQETSLTNNNSTIFVIERKEERVKVKEQPVVLGKEADGKVEIISGIKPGDSYVFRSSKPLEDGQIVKLSALSELPN</sequence>
<evidence type="ECO:0000313" key="6">
    <source>
        <dbReference type="Proteomes" id="UP000192997"/>
    </source>
</evidence>
<dbReference type="RefSeq" id="WP_085728501.1">
    <property type="nucleotide sequence ID" value="NZ_NBYN01000054.1"/>
</dbReference>
<dbReference type="Gene3D" id="2.40.50.100">
    <property type="match status" value="2"/>
</dbReference>
<dbReference type="Proteomes" id="UP000192997">
    <property type="component" value="Unassembled WGS sequence"/>
</dbReference>
<dbReference type="Gene3D" id="2.40.30.170">
    <property type="match status" value="1"/>
</dbReference>
<feature type="domain" description="Multidrug resistance protein MdtA-like barrel-sandwich hybrid" evidence="3">
    <location>
        <begin position="100"/>
        <end position="277"/>
    </location>
</feature>
<keyword evidence="2" id="KW-0175">Coiled coil</keyword>
<dbReference type="NCBIfam" id="TIGR01730">
    <property type="entry name" value="RND_mfp"/>
    <property type="match status" value="1"/>
</dbReference>
<dbReference type="PANTHER" id="PTHR30469">
    <property type="entry name" value="MULTIDRUG RESISTANCE PROTEIN MDTA"/>
    <property type="match status" value="1"/>
</dbReference>
<proteinExistence type="inferred from homology"/>
<dbReference type="InterPro" id="IPR058625">
    <property type="entry name" value="MdtA-like_BSH"/>
</dbReference>
<comment type="similarity">
    <text evidence="1">Belongs to the membrane fusion protein (MFP) (TC 8.A.1) family.</text>
</comment>
<feature type="domain" description="CusB-like beta-barrel" evidence="4">
    <location>
        <begin position="289"/>
        <end position="363"/>
    </location>
</feature>
<organism evidence="5 6">
    <name type="scientific">Cylindrospermopsis raciborskii CENA303</name>
    <dbReference type="NCBI Taxonomy" id="1170769"/>
    <lineage>
        <taxon>Bacteria</taxon>
        <taxon>Bacillati</taxon>
        <taxon>Cyanobacteriota</taxon>
        <taxon>Cyanophyceae</taxon>
        <taxon>Nostocales</taxon>
        <taxon>Aphanizomenonaceae</taxon>
        <taxon>Cylindrospermopsis</taxon>
    </lineage>
</organism>
<evidence type="ECO:0000259" key="4">
    <source>
        <dbReference type="Pfam" id="PF25954"/>
    </source>
</evidence>
<dbReference type="Pfam" id="PF25917">
    <property type="entry name" value="BSH_RND"/>
    <property type="match status" value="1"/>
</dbReference>
<feature type="coiled-coil region" evidence="2">
    <location>
        <begin position="140"/>
        <end position="181"/>
    </location>
</feature>
<protein>
    <submittedName>
        <fullName evidence="5">Efflux transporter periplasmic adaptor subunit</fullName>
    </submittedName>
</protein>
<name>A0A1X4G511_9CYAN</name>
<evidence type="ECO:0000256" key="2">
    <source>
        <dbReference type="SAM" id="Coils"/>
    </source>
</evidence>
<dbReference type="SUPFAM" id="SSF111369">
    <property type="entry name" value="HlyD-like secretion proteins"/>
    <property type="match status" value="2"/>
</dbReference>
<evidence type="ECO:0000259" key="3">
    <source>
        <dbReference type="Pfam" id="PF25917"/>
    </source>
</evidence>
<dbReference type="Gene3D" id="2.40.420.20">
    <property type="match status" value="1"/>
</dbReference>